<dbReference type="Gene3D" id="3.30.950.30">
    <property type="entry name" value="Schlafen, AAA domain"/>
    <property type="match status" value="1"/>
</dbReference>
<dbReference type="Proteomes" id="UP000019753">
    <property type="component" value="Unassembled WGS sequence"/>
</dbReference>
<dbReference type="EMBL" id="AXCW01000180">
    <property type="protein sequence ID" value="EYR62730.1"/>
    <property type="molecule type" value="Genomic_DNA"/>
</dbReference>
<dbReference type="InterPro" id="IPR038475">
    <property type="entry name" value="RecG_C_sf"/>
</dbReference>
<dbReference type="InterPro" id="IPR038461">
    <property type="entry name" value="Schlafen_AlbA_2_dom_sf"/>
</dbReference>
<comment type="caution">
    <text evidence="3">The sequence shown here is derived from an EMBL/GenBank/DDBJ whole genome shotgun (WGS) entry which is preliminary data.</text>
</comment>
<dbReference type="Gene3D" id="6.10.10.130">
    <property type="match status" value="1"/>
</dbReference>
<reference evidence="3 4" key="1">
    <citation type="submission" date="2014-01" db="EMBL/GenBank/DDBJ databases">
        <title>Actinotalea ferrariae CF5-4.</title>
        <authorList>
            <person name="Chen F."/>
            <person name="Li Y."/>
            <person name="Wang G."/>
        </authorList>
    </citation>
    <scope>NUCLEOTIDE SEQUENCE [LARGE SCALE GENOMIC DNA]</scope>
    <source>
        <strain evidence="3 4">CF5-4</strain>
    </source>
</reference>
<feature type="domain" description="Schlafen AlbA-2" evidence="2">
    <location>
        <begin position="24"/>
        <end position="138"/>
    </location>
</feature>
<dbReference type="OrthoDB" id="9805115at2"/>
<evidence type="ECO:0000313" key="3">
    <source>
        <dbReference type="EMBL" id="EYR62730.1"/>
    </source>
</evidence>
<dbReference type="Pfam" id="PF13749">
    <property type="entry name" value="HATPase_c_4"/>
    <property type="match status" value="1"/>
</dbReference>
<dbReference type="PANTHER" id="PTHR30595">
    <property type="entry name" value="GLPR-RELATED TRANSCRIPTIONAL REPRESSOR"/>
    <property type="match status" value="1"/>
</dbReference>
<protein>
    <submittedName>
        <fullName evidence="3">Transcriptional regulator</fullName>
    </submittedName>
</protein>
<dbReference type="PANTHER" id="PTHR30595:SF6">
    <property type="entry name" value="SCHLAFEN ALBA-2 DOMAIN-CONTAINING PROTEIN"/>
    <property type="match status" value="1"/>
</dbReference>
<organism evidence="3 4">
    <name type="scientific">Actinotalea ferrariae CF5-4</name>
    <dbReference type="NCBI Taxonomy" id="948458"/>
    <lineage>
        <taxon>Bacteria</taxon>
        <taxon>Bacillati</taxon>
        <taxon>Actinomycetota</taxon>
        <taxon>Actinomycetes</taxon>
        <taxon>Micrococcales</taxon>
        <taxon>Cellulomonadaceae</taxon>
        <taxon>Actinotalea</taxon>
    </lineage>
</organism>
<gene>
    <name evidence="3" type="ORF">N866_05665</name>
</gene>
<dbReference type="Pfam" id="PF04326">
    <property type="entry name" value="SLFN_AlbA_2"/>
    <property type="match status" value="1"/>
</dbReference>
<name>A0A021VRP8_9CELL</name>
<feature type="region of interest" description="Disordered" evidence="1">
    <location>
        <begin position="547"/>
        <end position="589"/>
    </location>
</feature>
<evidence type="ECO:0000313" key="4">
    <source>
        <dbReference type="Proteomes" id="UP000019753"/>
    </source>
</evidence>
<accession>A0A021VRP8</accession>
<dbReference type="AlphaFoldDB" id="A0A021VRP8"/>
<evidence type="ECO:0000256" key="1">
    <source>
        <dbReference type="SAM" id="MobiDB-lite"/>
    </source>
</evidence>
<dbReference type="InterPro" id="IPR007421">
    <property type="entry name" value="Schlafen_AlbA_2_dom"/>
</dbReference>
<keyword evidence="4" id="KW-1185">Reference proteome</keyword>
<proteinExistence type="predicted"/>
<evidence type="ECO:0000259" key="2">
    <source>
        <dbReference type="Pfam" id="PF04326"/>
    </source>
</evidence>
<dbReference type="RefSeq" id="WP_052023061.1">
    <property type="nucleotide sequence ID" value="NZ_AXCW01000180.1"/>
</dbReference>
<sequence>MRSDAEVDAALRAVLAGSTARDCESETLDFKTVGRSVSDTLKDLAEAAACFANHRGGAVVVGVADPSAGPEALVGCDLDEADVRLAVFQKTVPHLTVDVRPQEVDGVRLLVISVPESAAVHSVGGQFRKRLTTSCQPMSADQIARLVAERRGEDWTDSPTELALSAVDPLAMTTARQFLREATDPTRRDFAQLSDADLLRALGVVTPNGKLNRAGALLFVGGEPGRVHLAYIHRRTPAGDLTANEQLAGPAVTSLARVLDLVSARTDTTSIDVSPLVQVQVADLPPRAIREALVNAVMHREYRDPGRVVVEHTATRLAVTSPGTFVSGVTPDNVLTASSRTRNPRLAEAIRKLGLGETAGAGVDRMYAAMTGMGHQPPTFETDGASVRVTLTGGAPNRQLASFVKTLPDRSDEDADTMLVLFSLLQSRSVNASGLSPLLQKPPAEVQTVLGRLAAEPFDLVEPTRETSRRSQPNYRLREAALRALGTAVTYRRRTADSIDTKVVELLREAGSINARMVRLVLDTDTPTTSRILADLVERGLLVKTSNASRGPGVTYGPGPSLPARVRRRTPAKKLDANPTLFEEGAGTP</sequence>
<dbReference type="Gene3D" id="3.30.565.60">
    <property type="match status" value="1"/>
</dbReference>